<evidence type="ECO:0000256" key="4">
    <source>
        <dbReference type="ARBA" id="ARBA00022771"/>
    </source>
</evidence>
<dbReference type="GO" id="GO:0071038">
    <property type="term" value="P:TRAMP-dependent tRNA surveillance pathway"/>
    <property type="evidence" value="ECO:0007669"/>
    <property type="project" value="TreeGrafter"/>
</dbReference>
<feature type="region of interest" description="Disordered" evidence="8">
    <location>
        <begin position="278"/>
        <end position="338"/>
    </location>
</feature>
<dbReference type="InterPro" id="IPR001878">
    <property type="entry name" value="Znf_CCHC"/>
</dbReference>
<evidence type="ECO:0000256" key="1">
    <source>
        <dbReference type="ARBA" id="ARBA00004123"/>
    </source>
</evidence>
<organism evidence="10 11">
    <name type="scientific">Arxiozyma heterogenica</name>
    <dbReference type="NCBI Taxonomy" id="278026"/>
    <lineage>
        <taxon>Eukaryota</taxon>
        <taxon>Fungi</taxon>
        <taxon>Dikarya</taxon>
        <taxon>Ascomycota</taxon>
        <taxon>Saccharomycotina</taxon>
        <taxon>Saccharomycetes</taxon>
        <taxon>Saccharomycetales</taxon>
        <taxon>Saccharomycetaceae</taxon>
        <taxon>Arxiozyma</taxon>
    </lineage>
</organism>
<sequence length="398" mass="45943">MWYNMIHGSNYMSSLLSEVEVMDNTLPYVITNISETDEQKNDKLNENSTTEDEDSSDSKRKIIAPTIEEVDEDPESLRTLRGQGRYFGVVDDEEDGIKEAVPKCSNCSQRGHLKKNCPHVICTYCGAMDDHYSKHCPKAIKCANCNENGHYRSQCPHKWKRVYCTLCNSKKHSRERCPSIWRVYLIRDENKKTGTSLLKKIPFDKIFCYNCGSQGHFGDDCHNKRSSRVPNDDGSAFSGDNLPSKLKRSYYNYVNGLKQNSNNNNHFDFNDYEIDESYYSNNNNSNSNNSKQRKRSSRDNGPVSNKTSRYNNNSNNSFNTNNHPLDFPRSNRYSPNNVLNNMQNSRYNGNSSNIMSIFFGVLEENISRDISLSIILYFIKRLRDGELNPDLTRDKRPF</sequence>
<dbReference type="SUPFAM" id="SSF57756">
    <property type="entry name" value="Retrovirus zinc finger-like domains"/>
    <property type="match status" value="3"/>
</dbReference>
<dbReference type="EMBL" id="JAWIZZ010000045">
    <property type="protein sequence ID" value="KAK5780184.1"/>
    <property type="molecule type" value="Genomic_DNA"/>
</dbReference>
<feature type="compositionally biased region" description="Low complexity" evidence="8">
    <location>
        <begin position="278"/>
        <end position="290"/>
    </location>
</feature>
<evidence type="ECO:0000256" key="3">
    <source>
        <dbReference type="ARBA" id="ARBA00022737"/>
    </source>
</evidence>
<evidence type="ECO:0000256" key="7">
    <source>
        <dbReference type="PROSITE-ProRule" id="PRU00047"/>
    </source>
</evidence>
<dbReference type="SMART" id="SM00343">
    <property type="entry name" value="ZnF_C2HC"/>
    <property type="match status" value="5"/>
</dbReference>
<dbReference type="PROSITE" id="PS50158">
    <property type="entry name" value="ZF_CCHC"/>
    <property type="match status" value="3"/>
</dbReference>
<keyword evidence="5" id="KW-0862">Zinc</keyword>
<name>A0AAN7W335_9SACH</name>
<feature type="domain" description="CCHC-type" evidence="9">
    <location>
        <begin position="103"/>
        <end position="118"/>
    </location>
</feature>
<evidence type="ECO:0000259" key="9">
    <source>
        <dbReference type="PROSITE" id="PS50158"/>
    </source>
</evidence>
<accession>A0AAN7W335</accession>
<keyword evidence="11" id="KW-1185">Reference proteome</keyword>
<evidence type="ECO:0000313" key="11">
    <source>
        <dbReference type="Proteomes" id="UP001306508"/>
    </source>
</evidence>
<evidence type="ECO:0000313" key="10">
    <source>
        <dbReference type="EMBL" id="KAK5780184.1"/>
    </source>
</evidence>
<protein>
    <recommendedName>
        <fullName evidence="9">CCHC-type domain-containing protein</fullName>
    </recommendedName>
</protein>
<evidence type="ECO:0000256" key="6">
    <source>
        <dbReference type="ARBA" id="ARBA00023242"/>
    </source>
</evidence>
<evidence type="ECO:0000256" key="5">
    <source>
        <dbReference type="ARBA" id="ARBA00022833"/>
    </source>
</evidence>
<feature type="compositionally biased region" description="Low complexity" evidence="8">
    <location>
        <begin position="304"/>
        <end position="322"/>
    </location>
</feature>
<proteinExistence type="predicted"/>
<evidence type="ECO:0000256" key="2">
    <source>
        <dbReference type="ARBA" id="ARBA00022723"/>
    </source>
</evidence>
<dbReference type="Pfam" id="PF00098">
    <property type="entry name" value="zf-CCHC"/>
    <property type="match status" value="3"/>
</dbReference>
<gene>
    <name evidence="10" type="ORF">RI543_002728</name>
</gene>
<dbReference type="Gene3D" id="4.10.60.10">
    <property type="entry name" value="Zinc finger, CCHC-type"/>
    <property type="match status" value="2"/>
</dbReference>
<comment type="subcellular location">
    <subcellularLocation>
        <location evidence="1">Nucleus</location>
    </subcellularLocation>
</comment>
<dbReference type="PANTHER" id="PTHR46543">
    <property type="entry name" value="ZINC FINGER CCHC DOMAIN-CONTAINING PROTEIN 7"/>
    <property type="match status" value="1"/>
</dbReference>
<evidence type="ECO:0000256" key="8">
    <source>
        <dbReference type="SAM" id="MobiDB-lite"/>
    </source>
</evidence>
<dbReference type="Pfam" id="PF21759">
    <property type="entry name" value="AIR2-like_ZnK4"/>
    <property type="match status" value="1"/>
</dbReference>
<dbReference type="InterPro" id="IPR036875">
    <property type="entry name" value="Znf_CCHC_sf"/>
</dbReference>
<dbReference type="GO" id="GO:0071039">
    <property type="term" value="P:nuclear polyadenylation-dependent CUT catabolic process"/>
    <property type="evidence" value="ECO:0007669"/>
    <property type="project" value="TreeGrafter"/>
</dbReference>
<comment type="caution">
    <text evidence="10">The sequence shown here is derived from an EMBL/GenBank/DDBJ whole genome shotgun (WGS) entry which is preliminary data.</text>
</comment>
<dbReference type="GO" id="GO:0071031">
    <property type="term" value="P:nuclear mRNA surveillance of mRNA 3'-end processing"/>
    <property type="evidence" value="ECO:0007669"/>
    <property type="project" value="TreeGrafter"/>
</dbReference>
<dbReference type="GO" id="GO:0071036">
    <property type="term" value="P:nuclear polyadenylation-dependent snoRNA catabolic process"/>
    <property type="evidence" value="ECO:0007669"/>
    <property type="project" value="TreeGrafter"/>
</dbReference>
<feature type="region of interest" description="Disordered" evidence="8">
    <location>
        <begin position="37"/>
        <end position="60"/>
    </location>
</feature>
<dbReference type="GO" id="GO:0003723">
    <property type="term" value="F:RNA binding"/>
    <property type="evidence" value="ECO:0007669"/>
    <property type="project" value="TreeGrafter"/>
</dbReference>
<keyword evidence="3" id="KW-0677">Repeat</keyword>
<keyword evidence="2" id="KW-0479">Metal-binding</keyword>
<keyword evidence="4 7" id="KW-0863">Zinc-finger</keyword>
<reference evidence="11" key="1">
    <citation type="submission" date="2023-07" db="EMBL/GenBank/DDBJ databases">
        <title>A draft genome of Kazachstania heterogenica Y-27499.</title>
        <authorList>
            <person name="Donic C."/>
            <person name="Kralova J.S."/>
            <person name="Fidel L."/>
            <person name="Ben-Dor S."/>
            <person name="Jung S."/>
        </authorList>
    </citation>
    <scope>NUCLEOTIDE SEQUENCE [LARGE SCALE GENOMIC DNA]</scope>
    <source>
        <strain evidence="11">Y27499</strain>
    </source>
</reference>
<dbReference type="InterPro" id="IPR051644">
    <property type="entry name" value="TRAMP_AT-DNA-binding"/>
</dbReference>
<dbReference type="GO" id="GO:0031499">
    <property type="term" value="C:TRAMP complex"/>
    <property type="evidence" value="ECO:0007669"/>
    <property type="project" value="TreeGrafter"/>
</dbReference>
<feature type="domain" description="CCHC-type" evidence="9">
    <location>
        <begin position="208"/>
        <end position="221"/>
    </location>
</feature>
<dbReference type="PANTHER" id="PTHR46543:SF1">
    <property type="entry name" value="ZINC FINGER CCHC DOMAIN-CONTAINING PROTEIN 7"/>
    <property type="match status" value="1"/>
</dbReference>
<dbReference type="AlphaFoldDB" id="A0AAN7W335"/>
<dbReference type="GO" id="GO:0008270">
    <property type="term" value="F:zinc ion binding"/>
    <property type="evidence" value="ECO:0007669"/>
    <property type="project" value="UniProtKB-KW"/>
</dbReference>
<dbReference type="GO" id="GO:0071037">
    <property type="term" value="P:nuclear polyadenylation-dependent snRNA catabolic process"/>
    <property type="evidence" value="ECO:0007669"/>
    <property type="project" value="TreeGrafter"/>
</dbReference>
<dbReference type="GO" id="GO:0071035">
    <property type="term" value="P:nuclear polyadenylation-dependent rRNA catabolic process"/>
    <property type="evidence" value="ECO:0007669"/>
    <property type="project" value="TreeGrafter"/>
</dbReference>
<dbReference type="Proteomes" id="UP001306508">
    <property type="component" value="Unassembled WGS sequence"/>
</dbReference>
<feature type="domain" description="CCHC-type" evidence="9">
    <location>
        <begin position="141"/>
        <end position="156"/>
    </location>
</feature>
<dbReference type="InterPro" id="IPR049024">
    <property type="entry name" value="AIR2-like_ZnK4"/>
</dbReference>
<keyword evidence="6" id="KW-0539">Nucleus</keyword>